<organism evidence="1 2">
    <name type="scientific">Bacillus phage vB_BceS_LY1</name>
    <dbReference type="NCBI Taxonomy" id="2950459"/>
    <lineage>
        <taxon>Viruses</taxon>
        <taxon>Duplodnaviria</taxon>
        <taxon>Heunggongvirae</taxon>
        <taxon>Uroviricota</taxon>
        <taxon>Caudoviricetes</taxon>
        <taxon>Gutmannvirinae</taxon>
        <taxon>Layangavirus</taxon>
        <taxon>Layangavirus LY1</taxon>
    </lineage>
</organism>
<protein>
    <submittedName>
        <fullName evidence="1">Tail assembly chaperone</fullName>
    </submittedName>
</protein>
<evidence type="ECO:0000313" key="2">
    <source>
        <dbReference type="Proteomes" id="UP001214971"/>
    </source>
</evidence>
<sequence>MSKVVQFNFEKNTDKEIEINGELFTIPMDDESKAKHIIATKKFGLASQEVATSNENLLDMSDEEIQNLATKQREMMKDLIESILGKNTFAKMYKLAGKSAIKLMPLAQELLRLVADVDEETYQANLNKYLQNGKK</sequence>
<reference evidence="1" key="1">
    <citation type="submission" date="2022-04" db="EMBL/GenBank/DDBJ databases">
        <authorList>
            <person name="Yang M."/>
            <person name="Tan S."/>
        </authorList>
    </citation>
    <scope>NUCLEOTIDE SEQUENCE</scope>
</reference>
<accession>A0AAE9S1Q7</accession>
<evidence type="ECO:0000313" key="1">
    <source>
        <dbReference type="EMBL" id="USL89256.1"/>
    </source>
</evidence>
<name>A0AAE9S1Q7_9CAUD</name>
<dbReference type="EMBL" id="ON366410">
    <property type="protein sequence ID" value="USL89256.1"/>
    <property type="molecule type" value="Genomic_DNA"/>
</dbReference>
<dbReference type="Proteomes" id="UP001214971">
    <property type="component" value="Segment"/>
</dbReference>
<gene>
    <name evidence="1" type="ORF">vBBceSLY1_00037</name>
</gene>
<keyword evidence="2" id="KW-1185">Reference proteome</keyword>
<proteinExistence type="predicted"/>